<evidence type="ECO:0000256" key="1">
    <source>
        <dbReference type="ARBA" id="ARBA00043996"/>
    </source>
</evidence>
<dbReference type="OrthoDB" id="426718at2759"/>
<dbReference type="EMBL" id="KN714673">
    <property type="protein sequence ID" value="KUI54369.1"/>
    <property type="molecule type" value="Genomic_DNA"/>
</dbReference>
<dbReference type="InterPro" id="IPR051218">
    <property type="entry name" value="Sec_MonoDiacylglyc_Lipase"/>
</dbReference>
<evidence type="ECO:0000259" key="4">
    <source>
        <dbReference type="Pfam" id="PF01764"/>
    </source>
</evidence>
<dbReference type="InterPro" id="IPR002921">
    <property type="entry name" value="Fungal_lipase-type"/>
</dbReference>
<evidence type="ECO:0000256" key="3">
    <source>
        <dbReference type="ARBA" id="ARBA00048461"/>
    </source>
</evidence>
<evidence type="ECO:0000256" key="2">
    <source>
        <dbReference type="ARBA" id="ARBA00047591"/>
    </source>
</evidence>
<dbReference type="InterPro" id="IPR029058">
    <property type="entry name" value="AB_hydrolase_fold"/>
</dbReference>
<proteinExistence type="inferred from homology"/>
<protein>
    <recommendedName>
        <fullName evidence="4">Fungal lipase-type domain-containing protein</fullName>
    </recommendedName>
</protein>
<keyword evidence="6" id="KW-1185">Reference proteome</keyword>
<comment type="similarity">
    <text evidence="1">Belongs to the AB hydrolase superfamily. Lipase family. Class 3 subfamily.</text>
</comment>
<dbReference type="PANTHER" id="PTHR45856">
    <property type="entry name" value="ALPHA/BETA-HYDROLASES SUPERFAMILY PROTEIN"/>
    <property type="match status" value="1"/>
</dbReference>
<accession>A0A194URV4</accession>
<gene>
    <name evidence="5" type="ORF">VP1G_01738</name>
</gene>
<dbReference type="PANTHER" id="PTHR45856:SF24">
    <property type="entry name" value="FUNGAL LIPASE-LIKE DOMAIN-CONTAINING PROTEIN"/>
    <property type="match status" value="1"/>
</dbReference>
<organism evidence="5 6">
    <name type="scientific">Cytospora mali</name>
    <name type="common">Apple Valsa canker fungus</name>
    <name type="synonym">Valsa mali</name>
    <dbReference type="NCBI Taxonomy" id="578113"/>
    <lineage>
        <taxon>Eukaryota</taxon>
        <taxon>Fungi</taxon>
        <taxon>Dikarya</taxon>
        <taxon>Ascomycota</taxon>
        <taxon>Pezizomycotina</taxon>
        <taxon>Sordariomycetes</taxon>
        <taxon>Sordariomycetidae</taxon>
        <taxon>Diaporthales</taxon>
        <taxon>Cytosporaceae</taxon>
        <taxon>Cytospora</taxon>
    </lineage>
</organism>
<dbReference type="SUPFAM" id="SSF53474">
    <property type="entry name" value="alpha/beta-Hydrolases"/>
    <property type="match status" value="1"/>
</dbReference>
<comment type="catalytic activity">
    <reaction evidence="2">
        <text>a diacylglycerol + H2O = a monoacylglycerol + a fatty acid + H(+)</text>
        <dbReference type="Rhea" id="RHEA:32731"/>
        <dbReference type="ChEBI" id="CHEBI:15377"/>
        <dbReference type="ChEBI" id="CHEBI:15378"/>
        <dbReference type="ChEBI" id="CHEBI:17408"/>
        <dbReference type="ChEBI" id="CHEBI:18035"/>
        <dbReference type="ChEBI" id="CHEBI:28868"/>
    </reaction>
</comment>
<dbReference type="GO" id="GO:0006629">
    <property type="term" value="P:lipid metabolic process"/>
    <property type="evidence" value="ECO:0007669"/>
    <property type="project" value="InterPro"/>
</dbReference>
<evidence type="ECO:0000313" key="6">
    <source>
        <dbReference type="Proteomes" id="UP000078576"/>
    </source>
</evidence>
<dbReference type="Gene3D" id="3.40.50.1820">
    <property type="entry name" value="alpha/beta hydrolase"/>
    <property type="match status" value="1"/>
</dbReference>
<sequence>MDNATKTVSVEISGPLLQALTCFSQGTQPGVRLDHLDDSDIADPEKEIGLSRTFNLVQLSQASQTSSDNGQAHFTLQSQLNKAYLGFNISDRRLVMRSVPNPPPDSFRFAFSSTLPSHYYNDGSPAHIMAADGKPVNDPNNAHREVSLFVRSFPEPTPSGTIDESWKQQLALISVLGEKDPDEEQAASIEASINGGGGSDLDNQTELDMVADMQKDGSLIVAINALAQQKYDDAPNKSVSPDTVIKLAQLLCIMDKCVYMRDLEHEEDVHSKMQPYAAEIKEAARTSQPIRQTTIDAMMRAQEKGDRATQKIQEVATKMGLNYRPLCNFSSDGSLLRNGPYCGAFYGHSQDKKPFIVIAFKEKMLRNQLWKLERTVLAKTFPFGLRVQAWVTGHSLGAAYATNCWAGMLADMHFMHTTVRGLLTFGSPRVGDKTYATLAGSLKGFRKSWRFVNGNDLVTALPTHSVPMFEPYYHVDSQVNISSARIALGPSELGVAEREISEHATGEVDSAGADLGGTSPAEYTAGPVVFGGYITDHNRKYEESSADEAYTITGDMERDGRVTEVIEQPLLSYTYIVFRGLGREQKLKFRT</sequence>
<dbReference type="Pfam" id="PF01764">
    <property type="entry name" value="Lipase_3"/>
    <property type="match status" value="1"/>
</dbReference>
<reference evidence="6" key="1">
    <citation type="submission" date="2014-12" db="EMBL/GenBank/DDBJ databases">
        <title>Genome Sequence of Valsa Canker Pathogens Uncovers a Specific Adaption of Colonization on Woody Bark.</title>
        <authorList>
            <person name="Yin Z."/>
            <person name="Liu H."/>
            <person name="Gao X."/>
            <person name="Li Z."/>
            <person name="Song N."/>
            <person name="Ke X."/>
            <person name="Dai Q."/>
            <person name="Wu Y."/>
            <person name="Sun Y."/>
            <person name="Xu J.-R."/>
            <person name="Kang Z.K."/>
            <person name="Wang L."/>
            <person name="Huang L."/>
        </authorList>
    </citation>
    <scope>NUCLEOTIDE SEQUENCE [LARGE SCALE GENOMIC DNA]</scope>
    <source>
        <strain evidence="6">SXYL134</strain>
    </source>
</reference>
<comment type="catalytic activity">
    <reaction evidence="3">
        <text>a monoacylglycerol + H2O = glycerol + a fatty acid + H(+)</text>
        <dbReference type="Rhea" id="RHEA:15245"/>
        <dbReference type="ChEBI" id="CHEBI:15377"/>
        <dbReference type="ChEBI" id="CHEBI:15378"/>
        <dbReference type="ChEBI" id="CHEBI:17408"/>
        <dbReference type="ChEBI" id="CHEBI:17754"/>
        <dbReference type="ChEBI" id="CHEBI:28868"/>
    </reaction>
</comment>
<dbReference type="Proteomes" id="UP000078576">
    <property type="component" value="Unassembled WGS sequence"/>
</dbReference>
<dbReference type="AlphaFoldDB" id="A0A194URV4"/>
<dbReference type="STRING" id="694573.A0A194URV4"/>
<dbReference type="CDD" id="cd00519">
    <property type="entry name" value="Lipase_3"/>
    <property type="match status" value="1"/>
</dbReference>
<evidence type="ECO:0000313" key="5">
    <source>
        <dbReference type="EMBL" id="KUI54369.1"/>
    </source>
</evidence>
<name>A0A194URV4_CYTMA</name>
<feature type="domain" description="Fungal lipase-type" evidence="4">
    <location>
        <begin position="371"/>
        <end position="463"/>
    </location>
</feature>